<dbReference type="AlphaFoldDB" id="A0A918U9W2"/>
<comment type="caution">
    <text evidence="1">The sequence shown here is derived from an EMBL/GenBank/DDBJ whole genome shotgun (WGS) entry which is preliminary data.</text>
</comment>
<reference evidence="1" key="2">
    <citation type="submission" date="2020-09" db="EMBL/GenBank/DDBJ databases">
        <authorList>
            <person name="Sun Q."/>
            <person name="Kim S."/>
        </authorList>
    </citation>
    <scope>NUCLEOTIDE SEQUENCE</scope>
    <source>
        <strain evidence="1">KCTC 32182</strain>
    </source>
</reference>
<sequence>MTIEVRQLLIKSELDRHSGKPAPAPEEDNCCEEDAELGRQVRAGRAELRLLQERLAKLRER</sequence>
<evidence type="ECO:0000313" key="2">
    <source>
        <dbReference type="Proteomes" id="UP000645257"/>
    </source>
</evidence>
<keyword evidence="2" id="KW-1185">Reference proteome</keyword>
<accession>A0A918U9W2</accession>
<name>A0A918U9W2_9NEIS</name>
<gene>
    <name evidence="1" type="ORF">GCM10011289_16470</name>
</gene>
<organism evidence="1 2">
    <name type="scientific">Paludibacterium paludis</name>
    <dbReference type="NCBI Taxonomy" id="1225769"/>
    <lineage>
        <taxon>Bacteria</taxon>
        <taxon>Pseudomonadati</taxon>
        <taxon>Pseudomonadota</taxon>
        <taxon>Betaproteobacteria</taxon>
        <taxon>Neisseriales</taxon>
        <taxon>Chromobacteriaceae</taxon>
        <taxon>Paludibacterium</taxon>
    </lineage>
</organism>
<protein>
    <submittedName>
        <fullName evidence="1">Uncharacterized protein</fullName>
    </submittedName>
</protein>
<reference evidence="1" key="1">
    <citation type="journal article" date="2014" name="Int. J. Syst. Evol. Microbiol.">
        <title>Complete genome sequence of Corynebacterium casei LMG S-19264T (=DSM 44701T), isolated from a smear-ripened cheese.</title>
        <authorList>
            <consortium name="US DOE Joint Genome Institute (JGI-PGF)"/>
            <person name="Walter F."/>
            <person name="Albersmeier A."/>
            <person name="Kalinowski J."/>
            <person name="Ruckert C."/>
        </authorList>
    </citation>
    <scope>NUCLEOTIDE SEQUENCE</scope>
    <source>
        <strain evidence="1">KCTC 32182</strain>
    </source>
</reference>
<dbReference type="Proteomes" id="UP000645257">
    <property type="component" value="Unassembled WGS sequence"/>
</dbReference>
<proteinExistence type="predicted"/>
<evidence type="ECO:0000313" key="1">
    <source>
        <dbReference type="EMBL" id="GGY13821.1"/>
    </source>
</evidence>
<dbReference type="EMBL" id="BMYX01000007">
    <property type="protein sequence ID" value="GGY13821.1"/>
    <property type="molecule type" value="Genomic_DNA"/>
</dbReference>
<dbReference type="RefSeq" id="WP_189533161.1">
    <property type="nucleotide sequence ID" value="NZ_BMYX01000007.1"/>
</dbReference>